<evidence type="ECO:0000313" key="3">
    <source>
        <dbReference type="Proteomes" id="UP000307173"/>
    </source>
</evidence>
<dbReference type="InterPro" id="IPR036322">
    <property type="entry name" value="WD40_repeat_dom_sf"/>
</dbReference>
<proteinExistence type="predicted"/>
<dbReference type="STRING" id="52247.A0A4T0WXY9"/>
<dbReference type="Proteomes" id="UP000307173">
    <property type="component" value="Unassembled WGS sequence"/>
</dbReference>
<reference evidence="2 3" key="1">
    <citation type="journal article" date="2019" name="Front. Genet.">
        <title>Whole-Genome Sequencing of the Opportunistic Yeast Pathogen Candida inconspicua Uncovers Its Hybrid Origin.</title>
        <authorList>
            <person name="Mixao V."/>
            <person name="Hansen A.P."/>
            <person name="Saus E."/>
            <person name="Boekhout T."/>
            <person name="Lass-Florl C."/>
            <person name="Gabaldon T."/>
        </authorList>
    </citation>
    <scope>NUCLEOTIDE SEQUENCE [LARGE SCALE GENOMIC DNA]</scope>
    <source>
        <strain evidence="2 3">CBS 180</strain>
    </source>
</reference>
<keyword evidence="3" id="KW-1185">Reference proteome</keyword>
<protein>
    <recommendedName>
        <fullName evidence="4">SPS-sensor component PTR3</fullName>
    </recommendedName>
</protein>
<gene>
    <name evidence="2" type="ORF">CANINC_003859</name>
</gene>
<comment type="caution">
    <text evidence="2">The sequence shown here is derived from an EMBL/GenBank/DDBJ whole genome shotgun (WGS) entry which is preliminary data.</text>
</comment>
<dbReference type="EMBL" id="SELW01000609">
    <property type="protein sequence ID" value="TID18609.1"/>
    <property type="molecule type" value="Genomic_DNA"/>
</dbReference>
<evidence type="ECO:0008006" key="4">
    <source>
        <dbReference type="Google" id="ProtNLM"/>
    </source>
</evidence>
<feature type="region of interest" description="Disordered" evidence="1">
    <location>
        <begin position="198"/>
        <end position="230"/>
    </location>
</feature>
<dbReference type="AlphaFoldDB" id="A0A4T0WXY9"/>
<organism evidence="2 3">
    <name type="scientific">Pichia inconspicua</name>
    <dbReference type="NCBI Taxonomy" id="52247"/>
    <lineage>
        <taxon>Eukaryota</taxon>
        <taxon>Fungi</taxon>
        <taxon>Dikarya</taxon>
        <taxon>Ascomycota</taxon>
        <taxon>Saccharomycotina</taxon>
        <taxon>Pichiomycetes</taxon>
        <taxon>Pichiales</taxon>
        <taxon>Pichiaceae</taxon>
        <taxon>Pichia</taxon>
    </lineage>
</organism>
<dbReference type="Gene3D" id="2.130.10.10">
    <property type="entry name" value="YVTN repeat-like/Quinoprotein amine dehydrogenase"/>
    <property type="match status" value="1"/>
</dbReference>
<dbReference type="SUPFAM" id="SSF50978">
    <property type="entry name" value="WD40 repeat-like"/>
    <property type="match status" value="1"/>
</dbReference>
<sequence length="668" mass="74711">MSTRETDTNISTRDVLSHLQSLLSIPVSKSLSDNSTTLTYAPANDPLILSCCCIVSERLVLETNQVSQLDRCPVCEEKSVYIIGLCQNLVDLYQYYAHLKYELENNNDMNMLEVGSASSNYKGLEAEPLFSNPSPTRMCESKELDVEQTSSQKGLSFLGAFHDALKQINVSSSCNSHELSNNSIPNSQLEDNYSNMNINTNPHSPTNHSIASSASLQRQKTRQLPGNTSNLTKLLSNTSGNSKITTSKRHSNKEYLLSKNFPFFRRIYTHSVSNSNFFLKTKVYIQPQISPNLTKFVLLSEKKWEVYSLDTEKPEKQPKLLCCGKSDASYGTSYESLNRMTKTQIIENSNINNDEPDISDILSDWEHLYCKLTENYLFITGTRGVMRVIDLNRGGLCAYTYKCNFPIRCLDASTNDEYVSLGINGKDKYTQVEQAVIILIKLIPETLSSAFRISTYHFTLPYRDPIGILRFSPDSSLLAVSTVLESRFLVISLLDPWRPTLMMKSQRRIDTSLDSEGITDMSFFPDNRLMTVVSLSQNSEPIIIDTNIASISSPDDIAKPKLLLKVDEVGSTIHACCVSPRGDSVAFINRNGSVYIMTAPRMDDNDNKRVSLVLEVANAPRAKEAASIKFDSDGYKLYALDRRGTLSIADFTAGTVEDHSVTRCKILA</sequence>
<name>A0A4T0WXY9_9ASCO</name>
<accession>A0A4T0WXY9</accession>
<evidence type="ECO:0000313" key="2">
    <source>
        <dbReference type="EMBL" id="TID18609.1"/>
    </source>
</evidence>
<dbReference type="InterPro" id="IPR015943">
    <property type="entry name" value="WD40/YVTN_repeat-like_dom_sf"/>
</dbReference>
<evidence type="ECO:0000256" key="1">
    <source>
        <dbReference type="SAM" id="MobiDB-lite"/>
    </source>
</evidence>
<dbReference type="OrthoDB" id="5324744at2759"/>